<dbReference type="Pfam" id="PF06866">
    <property type="entry name" value="DUF1256"/>
    <property type="match status" value="1"/>
</dbReference>
<dbReference type="EMBL" id="CP002048">
    <property type="protein sequence ID" value="ADI03105.1"/>
    <property type="molecule type" value="Genomic_DNA"/>
</dbReference>
<dbReference type="HOGENOM" id="CLU_104063_1_0_9"/>
<sequence>MTRGRRIIQTFIEPVLEVPLAGTVADPGIGYSWHFEDSLCAAHIRDAYLRLTLELNPRLRREVVILCIGTDRSTGDSLGPLVGTRLVGLGIPGASVYGTLASPVHATNLVQTLADVNARHVDPFVVALDACLGRTDRVGYINVRPGQIYPGSAVKKELPPVGELHISGVVNVAGFLEHLVLQNTRLHLVYQMAEVIAVGLWQAHRSLFPCGV</sequence>
<keyword evidence="2" id="KW-1185">Reference proteome</keyword>
<dbReference type="RefSeq" id="WP_013176507.1">
    <property type="nucleotide sequence ID" value="NC_014220.1"/>
</dbReference>
<dbReference type="NCBIfam" id="TIGR02841">
    <property type="entry name" value="spore_YyaC"/>
    <property type="match status" value="1"/>
</dbReference>
<dbReference type="AlphaFoldDB" id="D7CKC1"/>
<dbReference type="KEGG" id="slp:Slip_2369"/>
<accession>D7CKC1</accession>
<evidence type="ECO:0000313" key="1">
    <source>
        <dbReference type="EMBL" id="ADI03105.1"/>
    </source>
</evidence>
<name>D7CKC1_SYNLT</name>
<dbReference type="eggNOG" id="ENOG50313RY">
    <property type="taxonomic scope" value="Bacteria"/>
</dbReference>
<reference evidence="1 2" key="2">
    <citation type="journal article" date="2010" name="Stand. Genomic Sci.">
        <title>Complete genome sequence of Syntrophothermus lipocalidus type strain (TGB-C1).</title>
        <authorList>
            <person name="Djao O.D."/>
            <person name="Zhang X."/>
            <person name="Lucas S."/>
            <person name="Lapidus A."/>
            <person name="Del Rio T.G."/>
            <person name="Nolan M."/>
            <person name="Tice H."/>
            <person name="Cheng J.F."/>
            <person name="Han C."/>
            <person name="Tapia R."/>
            <person name="Goodwin L."/>
            <person name="Pitluck S."/>
            <person name="Liolios K."/>
            <person name="Ivanova N."/>
            <person name="Mavromatis K."/>
            <person name="Mikhailova N."/>
            <person name="Ovchinnikova G."/>
            <person name="Pati A."/>
            <person name="Brambilla E."/>
            <person name="Chen A."/>
            <person name="Palaniappan K."/>
            <person name="Land M."/>
            <person name="Hauser L."/>
            <person name="Chang Y.J."/>
            <person name="Jeffries C.D."/>
            <person name="Rohde M."/>
            <person name="Sikorski J."/>
            <person name="Spring S."/>
            <person name="Goker M."/>
            <person name="Detter J.C."/>
            <person name="Woyke T."/>
            <person name="Bristow J."/>
            <person name="Eisen J.A."/>
            <person name="Markowitz V."/>
            <person name="Hugenholtz P."/>
            <person name="Kyrpides N.C."/>
            <person name="Klenk H.P."/>
        </authorList>
    </citation>
    <scope>NUCLEOTIDE SEQUENCE [LARGE SCALE GENOMIC DNA]</scope>
    <source>
        <strain evidence="2">DSM 12680 / TGB-C1</strain>
    </source>
</reference>
<gene>
    <name evidence="1" type="ordered locus">Slip_2369</name>
</gene>
<protein>
    <submittedName>
        <fullName evidence="1">Sporulation protein YyaC</fullName>
    </submittedName>
</protein>
<organism evidence="1 2">
    <name type="scientific">Syntrophothermus lipocalidus (strain DSM 12680 / TGB-C1)</name>
    <dbReference type="NCBI Taxonomy" id="643648"/>
    <lineage>
        <taxon>Bacteria</taxon>
        <taxon>Bacillati</taxon>
        <taxon>Bacillota</taxon>
        <taxon>Clostridia</taxon>
        <taxon>Eubacteriales</taxon>
        <taxon>Syntrophomonadaceae</taxon>
        <taxon>Syntrophothermus</taxon>
    </lineage>
</organism>
<proteinExistence type="predicted"/>
<dbReference type="STRING" id="643648.Slip_2369"/>
<dbReference type="InterPro" id="IPR009665">
    <property type="entry name" value="YyaC"/>
</dbReference>
<evidence type="ECO:0000313" key="2">
    <source>
        <dbReference type="Proteomes" id="UP000000378"/>
    </source>
</evidence>
<dbReference type="InterPro" id="IPR023430">
    <property type="entry name" value="Pept_HybD-like_dom_sf"/>
</dbReference>
<dbReference type="SUPFAM" id="SSF53163">
    <property type="entry name" value="HybD-like"/>
    <property type="match status" value="1"/>
</dbReference>
<dbReference type="OrthoDB" id="9815953at2"/>
<dbReference type="Proteomes" id="UP000000378">
    <property type="component" value="Chromosome"/>
</dbReference>
<reference evidence="2" key="1">
    <citation type="journal article" date="2010" name="Stand. Genomic Sci.">
        <title>Complete genome sequence of Syntrophothermus lipocalidus type strain (TGB-C1T).</title>
        <authorList>
            <consortium name="US DOE Joint Genome Institute (JGI-PGF)"/>
            <person name="Djao O."/>
            <person name="Zhang X."/>
            <person name="Lucas S."/>
            <person name="Lapidus A."/>
            <person name="Glavina Del Rio T."/>
            <person name="Nolan M."/>
            <person name="Tice H."/>
            <person name="Cheng J."/>
            <person name="Han C."/>
            <person name="Tapia R."/>
            <person name="Goodwin L."/>
            <person name="Pitluck S."/>
            <person name="Liolios K."/>
            <person name="Ivanova N."/>
            <person name="Mavromatis K."/>
            <person name="Mikhailova N."/>
            <person name="Ovchinnikova G."/>
            <person name="Pati A."/>
            <person name="Brambilla E."/>
            <person name="Chen A."/>
            <person name="Palaniappan K."/>
            <person name="Land M."/>
            <person name="Hauser L."/>
            <person name="Chang Y."/>
            <person name="Jeffries C."/>
            <person name="Rohde M."/>
            <person name="Sikorski J."/>
            <person name="Spring S."/>
            <person name="Goker M."/>
            <person name="Detter J."/>
            <person name="Woyke T."/>
            <person name="Bristow J."/>
            <person name="Eisen J."/>
            <person name="Markowitz V."/>
            <person name="Hugenholtz P."/>
            <person name="Kyrpides N."/>
            <person name="Klenk H."/>
        </authorList>
    </citation>
    <scope>NUCLEOTIDE SEQUENCE [LARGE SCALE GENOMIC DNA]</scope>
    <source>
        <strain evidence="2">DSM 12680 / TGB-C1</strain>
    </source>
</reference>